<sequence length="121" mass="13808">MKTYEKPESFITDSLEIYDALIYIFGGYNYFSRACNVEKIIKLSCDQLDECSILLKDKLTTFDLMQAAFHGYKYSDPIGDAIKNTVEDFFGEDTSRVGIHTRVELSKAIRKAIAELSKERG</sequence>
<dbReference type="RefSeq" id="WP_068938630.1">
    <property type="nucleotide sequence ID" value="NZ_LYND01000066.1"/>
</dbReference>
<comment type="caution">
    <text evidence="1">The sequence shown here is derived from an EMBL/GenBank/DDBJ whole genome shotgun (WGS) entry which is preliminary data.</text>
</comment>
<organism evidence="1 2">
    <name type="scientific">Paenibacillus polymyxa</name>
    <name type="common">Bacillus polymyxa</name>
    <dbReference type="NCBI Taxonomy" id="1406"/>
    <lineage>
        <taxon>Bacteria</taxon>
        <taxon>Bacillati</taxon>
        <taxon>Bacillota</taxon>
        <taxon>Bacilli</taxon>
        <taxon>Bacillales</taxon>
        <taxon>Paenibacillaceae</taxon>
        <taxon>Paenibacillus</taxon>
    </lineage>
</organism>
<keyword evidence="2" id="KW-1185">Reference proteome</keyword>
<dbReference type="EMBL" id="LYND01000066">
    <property type="protein sequence ID" value="ODA10529.1"/>
    <property type="molecule type" value="Genomic_DNA"/>
</dbReference>
<proteinExistence type="predicted"/>
<evidence type="ECO:0000313" key="1">
    <source>
        <dbReference type="EMBL" id="ODA10529.1"/>
    </source>
</evidence>
<gene>
    <name evidence="1" type="ORF">A7312_23540</name>
</gene>
<protein>
    <submittedName>
        <fullName evidence="1">Uncharacterized protein</fullName>
    </submittedName>
</protein>
<dbReference type="Proteomes" id="UP000094974">
    <property type="component" value="Unassembled WGS sequence"/>
</dbReference>
<reference evidence="2" key="1">
    <citation type="submission" date="2016-05" db="EMBL/GenBank/DDBJ databases">
        <title>Whole genome shotgun sequencing of cultured foodborne pathogen.</title>
        <authorList>
            <person name="Zheng J."/>
            <person name="Timme R."/>
            <person name="Allard M."/>
            <person name="Strain E."/>
            <person name="Luo Y."/>
            <person name="Brown E."/>
        </authorList>
    </citation>
    <scope>NUCLEOTIDE SEQUENCE [LARGE SCALE GENOMIC DNA]</scope>
    <source>
        <strain evidence="2">CFSAN034343</strain>
    </source>
</reference>
<name>A0ABX2ZH35_PAEPO</name>
<evidence type="ECO:0000313" key="2">
    <source>
        <dbReference type="Proteomes" id="UP000094974"/>
    </source>
</evidence>
<accession>A0ABX2ZH35</accession>